<dbReference type="Gene3D" id="3.30.70.270">
    <property type="match status" value="1"/>
</dbReference>
<dbReference type="NCBIfam" id="TIGR00254">
    <property type="entry name" value="GGDEF"/>
    <property type="match status" value="1"/>
</dbReference>
<dbReference type="AlphaFoldDB" id="A0A7W7B6E4"/>
<sequence length="349" mass="38704">MTDSGQIFEDIRQHMEAGGIAPTPANYEFWYRYVTGSDPELRIAVDAVMQTVGRVSTRAMHNIRRELYGASMPSDLSALIDQTQTQLKRMAHFVEETGGDAKDYSRTLRESSDSINAAADIDTQRALLAELVSATGAMIDKTERLEAQLAISGQEINILKQDLETARTESRTDPLTGLSNRKAFTSYLEAQAGRALADRKPLCLAFCDIDHFKNFNDTWGHRMGDEVLRLVGQSLEQLSHGVGYPARFGGEEFVIVLPGKTLQAAHDICEQIRDYISSRSVRAKNSNKEVGRITLSLGISQLRWNDTVDTLVERADMALYRAKETGRNRVVREDELESAAAPKPAAHAA</sequence>
<feature type="domain" description="GGDEF" evidence="3">
    <location>
        <begin position="200"/>
        <end position="335"/>
    </location>
</feature>
<dbReference type="GO" id="GO:1902201">
    <property type="term" value="P:negative regulation of bacterial-type flagellum-dependent cell motility"/>
    <property type="evidence" value="ECO:0007669"/>
    <property type="project" value="TreeGrafter"/>
</dbReference>
<dbReference type="PANTHER" id="PTHR45138:SF9">
    <property type="entry name" value="DIGUANYLATE CYCLASE DGCM-RELATED"/>
    <property type="match status" value="1"/>
</dbReference>
<reference evidence="4 5" key="1">
    <citation type="submission" date="2020-08" db="EMBL/GenBank/DDBJ databases">
        <title>Genomic Encyclopedia of Type Strains, Phase IV (KMG-IV): sequencing the most valuable type-strain genomes for metagenomic binning, comparative biology and taxonomic classification.</title>
        <authorList>
            <person name="Goeker M."/>
        </authorList>
    </citation>
    <scope>NUCLEOTIDE SEQUENCE [LARGE SCALE GENOMIC DNA]</scope>
    <source>
        <strain evidence="4 5">DSM 17328</strain>
    </source>
</reference>
<gene>
    <name evidence="4" type="ORF">GGQ98_003543</name>
</gene>
<evidence type="ECO:0000313" key="5">
    <source>
        <dbReference type="Proteomes" id="UP000566324"/>
    </source>
</evidence>
<accession>A0A7W7B6E4</accession>
<dbReference type="PANTHER" id="PTHR45138">
    <property type="entry name" value="REGULATORY COMPONENTS OF SENSORY TRANSDUCTION SYSTEM"/>
    <property type="match status" value="1"/>
</dbReference>
<evidence type="ECO:0000256" key="1">
    <source>
        <dbReference type="ARBA" id="ARBA00012528"/>
    </source>
</evidence>
<dbReference type="InterPro" id="IPR029787">
    <property type="entry name" value="Nucleotide_cyclase"/>
</dbReference>
<dbReference type="SMART" id="SM00267">
    <property type="entry name" value="GGDEF"/>
    <property type="match status" value="1"/>
</dbReference>
<dbReference type="InterPro" id="IPR000160">
    <property type="entry name" value="GGDEF_dom"/>
</dbReference>
<dbReference type="RefSeq" id="WP_184071893.1">
    <property type="nucleotide sequence ID" value="NZ_JACHNZ010000065.1"/>
</dbReference>
<organism evidence="4 5">
    <name type="scientific">Sphingosinicella soli</name>
    <dbReference type="NCBI Taxonomy" id="333708"/>
    <lineage>
        <taxon>Bacteria</taxon>
        <taxon>Pseudomonadati</taxon>
        <taxon>Pseudomonadota</taxon>
        <taxon>Alphaproteobacteria</taxon>
        <taxon>Sphingomonadales</taxon>
        <taxon>Sphingosinicellaceae</taxon>
        <taxon>Sphingosinicella</taxon>
    </lineage>
</organism>
<proteinExistence type="predicted"/>
<dbReference type="GO" id="GO:0043709">
    <property type="term" value="P:cell adhesion involved in single-species biofilm formation"/>
    <property type="evidence" value="ECO:0007669"/>
    <property type="project" value="TreeGrafter"/>
</dbReference>
<comment type="catalytic activity">
    <reaction evidence="2">
        <text>2 GTP = 3',3'-c-di-GMP + 2 diphosphate</text>
        <dbReference type="Rhea" id="RHEA:24898"/>
        <dbReference type="ChEBI" id="CHEBI:33019"/>
        <dbReference type="ChEBI" id="CHEBI:37565"/>
        <dbReference type="ChEBI" id="CHEBI:58805"/>
        <dbReference type="EC" id="2.7.7.65"/>
    </reaction>
</comment>
<dbReference type="SUPFAM" id="SSF55073">
    <property type="entry name" value="Nucleotide cyclase"/>
    <property type="match status" value="1"/>
</dbReference>
<dbReference type="EC" id="2.7.7.65" evidence="1"/>
<dbReference type="CDD" id="cd01949">
    <property type="entry name" value="GGDEF"/>
    <property type="match status" value="1"/>
</dbReference>
<dbReference type="FunFam" id="3.30.70.270:FF:000001">
    <property type="entry name" value="Diguanylate cyclase domain protein"/>
    <property type="match status" value="1"/>
</dbReference>
<dbReference type="Pfam" id="PF00990">
    <property type="entry name" value="GGDEF"/>
    <property type="match status" value="1"/>
</dbReference>
<evidence type="ECO:0000256" key="2">
    <source>
        <dbReference type="ARBA" id="ARBA00034247"/>
    </source>
</evidence>
<comment type="caution">
    <text evidence="4">The sequence shown here is derived from an EMBL/GenBank/DDBJ whole genome shotgun (WGS) entry which is preliminary data.</text>
</comment>
<evidence type="ECO:0000259" key="3">
    <source>
        <dbReference type="PROSITE" id="PS50887"/>
    </source>
</evidence>
<dbReference type="InterPro" id="IPR043128">
    <property type="entry name" value="Rev_trsase/Diguanyl_cyclase"/>
</dbReference>
<dbReference type="InterPro" id="IPR050469">
    <property type="entry name" value="Diguanylate_Cyclase"/>
</dbReference>
<dbReference type="EMBL" id="JACHNZ010000065">
    <property type="protein sequence ID" value="MBB4633885.1"/>
    <property type="molecule type" value="Genomic_DNA"/>
</dbReference>
<name>A0A7W7B6E4_9SPHN</name>
<protein>
    <recommendedName>
        <fullName evidence="1">diguanylate cyclase</fullName>
        <ecNumber evidence="1">2.7.7.65</ecNumber>
    </recommendedName>
</protein>
<dbReference type="GO" id="GO:0052621">
    <property type="term" value="F:diguanylate cyclase activity"/>
    <property type="evidence" value="ECO:0007669"/>
    <property type="project" value="UniProtKB-EC"/>
</dbReference>
<evidence type="ECO:0000313" key="4">
    <source>
        <dbReference type="EMBL" id="MBB4633885.1"/>
    </source>
</evidence>
<keyword evidence="5" id="KW-1185">Reference proteome</keyword>
<dbReference type="Proteomes" id="UP000566324">
    <property type="component" value="Unassembled WGS sequence"/>
</dbReference>
<dbReference type="GO" id="GO:0005886">
    <property type="term" value="C:plasma membrane"/>
    <property type="evidence" value="ECO:0007669"/>
    <property type="project" value="TreeGrafter"/>
</dbReference>
<dbReference type="PROSITE" id="PS50887">
    <property type="entry name" value="GGDEF"/>
    <property type="match status" value="1"/>
</dbReference>